<evidence type="ECO:0000313" key="3">
    <source>
        <dbReference type="Proteomes" id="UP000092583"/>
    </source>
</evidence>
<dbReference type="EMBL" id="KI669464">
    <property type="protein sequence ID" value="OCF56886.1"/>
    <property type="molecule type" value="Genomic_DNA"/>
</dbReference>
<gene>
    <name evidence="2" type="ORF">L486_05741</name>
</gene>
<feature type="compositionally biased region" description="Basic and acidic residues" evidence="1">
    <location>
        <begin position="387"/>
        <end position="408"/>
    </location>
</feature>
<feature type="region of interest" description="Disordered" evidence="1">
    <location>
        <begin position="631"/>
        <end position="654"/>
    </location>
</feature>
<feature type="region of interest" description="Disordered" evidence="1">
    <location>
        <begin position="192"/>
        <end position="230"/>
    </location>
</feature>
<dbReference type="OrthoDB" id="2565309at2759"/>
<reference evidence="3" key="2">
    <citation type="submission" date="2013-12" db="EMBL/GenBank/DDBJ databases">
        <title>Evolution of pathogenesis and genome organization in the Tremellales.</title>
        <authorList>
            <person name="Cuomo C."/>
            <person name="Litvintseva A."/>
            <person name="Heitman J."/>
            <person name="Chen Y."/>
            <person name="Sun S."/>
            <person name="Springer D."/>
            <person name="Dromer F."/>
            <person name="Young S."/>
            <person name="Zeng Q."/>
            <person name="Chapman S."/>
            <person name="Gujja S."/>
            <person name="Saif S."/>
            <person name="Birren B."/>
        </authorList>
    </citation>
    <scope>NUCLEOTIDE SEQUENCE [LARGE SCALE GENOMIC DNA]</scope>
    <source>
        <strain evidence="3">CBS 10435</strain>
    </source>
</reference>
<dbReference type="AlphaFoldDB" id="A0A1B9IMQ6"/>
<reference evidence="2 3" key="1">
    <citation type="submission" date="2013-07" db="EMBL/GenBank/DDBJ databases">
        <title>The Genome Sequence of Kwoniella mangroviensis CBS10435.</title>
        <authorList>
            <consortium name="The Broad Institute Genome Sequencing Platform"/>
            <person name="Cuomo C."/>
            <person name="Litvintseva A."/>
            <person name="Chen Y."/>
            <person name="Heitman J."/>
            <person name="Sun S."/>
            <person name="Springer D."/>
            <person name="Dromer F."/>
            <person name="Young S.K."/>
            <person name="Zeng Q."/>
            <person name="Gargeya S."/>
            <person name="Fitzgerald M."/>
            <person name="Abouelleil A."/>
            <person name="Alvarado L."/>
            <person name="Berlin A.M."/>
            <person name="Chapman S.B."/>
            <person name="Dewar J."/>
            <person name="Goldberg J."/>
            <person name="Griggs A."/>
            <person name="Gujja S."/>
            <person name="Hansen M."/>
            <person name="Howarth C."/>
            <person name="Imamovic A."/>
            <person name="Larimer J."/>
            <person name="McCowan C."/>
            <person name="Murphy C."/>
            <person name="Pearson M."/>
            <person name="Priest M."/>
            <person name="Roberts A."/>
            <person name="Saif S."/>
            <person name="Shea T."/>
            <person name="Sykes S."/>
            <person name="Wortman J."/>
            <person name="Nusbaum C."/>
            <person name="Birren B."/>
        </authorList>
    </citation>
    <scope>NUCLEOTIDE SEQUENCE [LARGE SCALE GENOMIC DNA]</scope>
    <source>
        <strain evidence="2 3">CBS 10435</strain>
    </source>
</reference>
<feature type="compositionally biased region" description="Polar residues" evidence="1">
    <location>
        <begin position="409"/>
        <end position="438"/>
    </location>
</feature>
<proteinExistence type="predicted"/>
<accession>A0A1B9IMQ6</accession>
<organism evidence="2 3">
    <name type="scientific">Kwoniella mangroviensis CBS 10435</name>
    <dbReference type="NCBI Taxonomy" id="1331196"/>
    <lineage>
        <taxon>Eukaryota</taxon>
        <taxon>Fungi</taxon>
        <taxon>Dikarya</taxon>
        <taxon>Basidiomycota</taxon>
        <taxon>Agaricomycotina</taxon>
        <taxon>Tremellomycetes</taxon>
        <taxon>Tremellales</taxon>
        <taxon>Cryptococcaceae</taxon>
        <taxon>Kwoniella</taxon>
    </lineage>
</organism>
<feature type="region of interest" description="Disordered" evidence="1">
    <location>
        <begin position="375"/>
        <end position="451"/>
    </location>
</feature>
<feature type="compositionally biased region" description="Polar residues" evidence="1">
    <location>
        <begin position="207"/>
        <end position="228"/>
    </location>
</feature>
<name>A0A1B9IMQ6_9TREE</name>
<evidence type="ECO:0000256" key="1">
    <source>
        <dbReference type="SAM" id="MobiDB-lite"/>
    </source>
</evidence>
<sequence>MAPLPISPAEISQRSLKLFNPNSKSPRAVREPTKPSLAWSKLPPPAAEIDERPSFRVRRFRLWKEVTPELRKVVLDQRKRFHLRRYQSYAIPATFSEEKRKSLPVPLPRPTRPDLPTLIPKEHEWTWSTPYRDRHRLRPLSKIRDDTSLLGEGGLLTPPLSPEERYIDNDNEEDLQVLRDDGHGIREIQVIQPGLSCDMDESEGRKSNPQQEGQCTVPQQNEESSTSGKEALAFSQAHIPIDSNSSFSSYWLPPLPPSNDLPWRKKSIAKRTRNMNYQKLLEYKWILDQEHERRFRVGMQQLMRDMIEWQDDHTLPYKEWRRGHRWKDDVDLQEIQDTTEFFRKIRKKSSNVFLYLLPKDISQVPFRDRVHSLVKDEEDRKRRKREKKEAKKRENEGLHMEAKDRTDPSNRSTTFTSNASISEVQNAETPSTNQTMPNDQPLLPKSSDRSEVDSMILDLSPFRNEPKVYAEQHTELTDLIGRLTALRARKEELTKELEEKKNRKAELTVSGRSNDENESKTKQRQRAKDKERLLNKSLDGDEKIIGASKVDSITNDGWARSKVDEDLQVRYGSLNLDDDTALPNSSDIPSSAFSRREIEIDFSDESHSSSFDGEGDGQSVGCDVLPVKLQDDDENDEVNFTPGLDTADQRDTQYSGLGSLTSQITLV</sequence>
<feature type="region of interest" description="Disordered" evidence="1">
    <location>
        <begin position="497"/>
        <end position="535"/>
    </location>
</feature>
<feature type="compositionally biased region" description="Basic and acidic residues" evidence="1">
    <location>
        <begin position="513"/>
        <end position="535"/>
    </location>
</feature>
<keyword evidence="3" id="KW-1185">Reference proteome</keyword>
<feature type="region of interest" description="Disordered" evidence="1">
    <location>
        <begin position="19"/>
        <end position="43"/>
    </location>
</feature>
<protein>
    <submittedName>
        <fullName evidence="2">Uncharacterized protein</fullName>
    </submittedName>
</protein>
<feature type="compositionally biased region" description="Basic and acidic residues" evidence="1">
    <location>
        <begin position="497"/>
        <end position="506"/>
    </location>
</feature>
<dbReference type="Proteomes" id="UP000092583">
    <property type="component" value="Unassembled WGS sequence"/>
</dbReference>
<evidence type="ECO:0000313" key="2">
    <source>
        <dbReference type="EMBL" id="OCF56886.1"/>
    </source>
</evidence>
<dbReference type="STRING" id="1331196.A0A1B9IMQ6"/>